<name>A0A2T5JE24_9SPHI</name>
<evidence type="ECO:0000313" key="2">
    <source>
        <dbReference type="EMBL" id="PTR00021.1"/>
    </source>
</evidence>
<dbReference type="AlphaFoldDB" id="A0A2T5JE24"/>
<reference evidence="2 3" key="1">
    <citation type="submission" date="2018-04" db="EMBL/GenBank/DDBJ databases">
        <title>Genomic Encyclopedia of Archaeal and Bacterial Type Strains, Phase II (KMG-II): from individual species to whole genera.</title>
        <authorList>
            <person name="Goeker M."/>
        </authorList>
    </citation>
    <scope>NUCLEOTIDE SEQUENCE [LARGE SCALE GENOMIC DNA]</scope>
    <source>
        <strain evidence="2 3">DSM 26809</strain>
    </source>
</reference>
<dbReference type="RefSeq" id="WP_107827918.1">
    <property type="nucleotide sequence ID" value="NZ_CP160205.1"/>
</dbReference>
<keyword evidence="1" id="KW-1133">Transmembrane helix</keyword>
<dbReference type="Proteomes" id="UP000244168">
    <property type="component" value="Unassembled WGS sequence"/>
</dbReference>
<proteinExistence type="predicted"/>
<accession>A0A2T5JE24</accession>
<keyword evidence="1" id="KW-0472">Membrane</keyword>
<feature type="transmembrane region" description="Helical" evidence="1">
    <location>
        <begin position="45"/>
        <end position="64"/>
    </location>
</feature>
<protein>
    <submittedName>
        <fullName evidence="2">Uncharacterized protein</fullName>
    </submittedName>
</protein>
<feature type="transmembrane region" description="Helical" evidence="1">
    <location>
        <begin position="14"/>
        <end position="38"/>
    </location>
</feature>
<keyword evidence="3" id="KW-1185">Reference proteome</keyword>
<dbReference type="EMBL" id="QAOQ01000002">
    <property type="protein sequence ID" value="PTR00021.1"/>
    <property type="molecule type" value="Genomic_DNA"/>
</dbReference>
<evidence type="ECO:0000313" key="3">
    <source>
        <dbReference type="Proteomes" id="UP000244168"/>
    </source>
</evidence>
<comment type="caution">
    <text evidence="2">The sequence shown here is derived from an EMBL/GenBank/DDBJ whole genome shotgun (WGS) entry which is preliminary data.</text>
</comment>
<sequence length="204" mass="23789">MKYFLRRLKTSPTLFLIAGPLLILFFCYKGYFLIHLVFKHNIWGLMYPAYIAIVLLAMLLDGFLVKRMHYNWVTLIEIGLIVLFRIANRYEERGLTLNLYQMSGKVLVIIDDPKGLTPKDFKQTGIFNKEYAIPADGVLRINRRAFPPDEFNFKTPSDWQGCTEIFYSKPDYPFNWEMVTPAFSNVNYNRHAADSVLQSKGLLK</sequence>
<keyword evidence="1" id="KW-0812">Transmembrane</keyword>
<evidence type="ECO:0000256" key="1">
    <source>
        <dbReference type="SAM" id="Phobius"/>
    </source>
</evidence>
<gene>
    <name evidence="2" type="ORF">C8P68_102852</name>
</gene>
<feature type="transmembrane region" description="Helical" evidence="1">
    <location>
        <begin position="70"/>
        <end position="87"/>
    </location>
</feature>
<organism evidence="2 3">
    <name type="scientific">Mucilaginibacter yixingensis</name>
    <dbReference type="NCBI Taxonomy" id="1295612"/>
    <lineage>
        <taxon>Bacteria</taxon>
        <taxon>Pseudomonadati</taxon>
        <taxon>Bacteroidota</taxon>
        <taxon>Sphingobacteriia</taxon>
        <taxon>Sphingobacteriales</taxon>
        <taxon>Sphingobacteriaceae</taxon>
        <taxon>Mucilaginibacter</taxon>
    </lineage>
</organism>